<protein>
    <submittedName>
        <fullName evidence="1">DUF4154 domain-containing protein</fullName>
    </submittedName>
</protein>
<organism evidence="1 2">
    <name type="scientific">Kinneretia aquatilis</name>
    <dbReference type="NCBI Taxonomy" id="2070761"/>
    <lineage>
        <taxon>Bacteria</taxon>
        <taxon>Pseudomonadati</taxon>
        <taxon>Pseudomonadota</taxon>
        <taxon>Betaproteobacteria</taxon>
        <taxon>Burkholderiales</taxon>
        <taxon>Sphaerotilaceae</taxon>
        <taxon>Roseateles</taxon>
    </lineage>
</organism>
<dbReference type="OrthoDB" id="7355447at2"/>
<accession>A0A2N8KX37</accession>
<comment type="caution">
    <text evidence="1">The sequence shown here is derived from an EMBL/GenBank/DDBJ whole genome shotgun (WGS) entry which is preliminary data.</text>
</comment>
<proteinExistence type="predicted"/>
<reference evidence="1 2" key="1">
    <citation type="submission" date="2018-01" db="EMBL/GenBank/DDBJ databases">
        <title>Draft genome sequence of Paucibacter aquatile CR182 isolated from freshwater of the Nakdong River.</title>
        <authorList>
            <person name="Choi A."/>
            <person name="Chung E.J."/>
        </authorList>
    </citation>
    <scope>NUCLEOTIDE SEQUENCE [LARGE SCALE GENOMIC DNA]</scope>
    <source>
        <strain evidence="1 2">CR182</strain>
    </source>
</reference>
<name>A0A2N8KX37_9BURK</name>
<evidence type="ECO:0000313" key="1">
    <source>
        <dbReference type="EMBL" id="PND38026.1"/>
    </source>
</evidence>
<dbReference type="AlphaFoldDB" id="A0A2N8KX37"/>
<dbReference type="Proteomes" id="UP000235916">
    <property type="component" value="Unassembled WGS sequence"/>
</dbReference>
<dbReference type="RefSeq" id="WP_102767946.1">
    <property type="nucleotide sequence ID" value="NZ_POSP01000003.1"/>
</dbReference>
<keyword evidence="2" id="KW-1185">Reference proteome</keyword>
<dbReference type="Pfam" id="PF13689">
    <property type="entry name" value="DUF4154"/>
    <property type="match status" value="1"/>
</dbReference>
<dbReference type="InterPro" id="IPR025293">
    <property type="entry name" value="YfiR/HmsC-like"/>
</dbReference>
<gene>
    <name evidence="1" type="ORF">C1O66_11165</name>
</gene>
<sequence length="206" mass="22253">MLAAFFVSCSTPLRRAPGWLRGRLRRRLELGLGLLLGGLAGGPCQAQALPQQAVVAQSALATGAILQAIVSYTRWPQGPATLGLCVSRSASDAQEIARQVQPLHDGRQLEVHLIEANQSALPPHCQAVYLEGWQPEPLRQLLRSLAQQAVLTLGRGPEFCSDGGMFCLEAQDGRTRFEVNLDAVARSGLRVHPQVLRLAKPQGRKA</sequence>
<dbReference type="EMBL" id="POSP01000003">
    <property type="protein sequence ID" value="PND38026.1"/>
    <property type="molecule type" value="Genomic_DNA"/>
</dbReference>
<evidence type="ECO:0000313" key="2">
    <source>
        <dbReference type="Proteomes" id="UP000235916"/>
    </source>
</evidence>